<dbReference type="RefSeq" id="WP_310302420.1">
    <property type="nucleotide sequence ID" value="NZ_BAAAXB010000001.1"/>
</dbReference>
<dbReference type="PROSITE" id="PS51318">
    <property type="entry name" value="TAT"/>
    <property type="match status" value="1"/>
</dbReference>
<evidence type="ECO:0000256" key="1">
    <source>
        <dbReference type="SAM" id="MobiDB-lite"/>
    </source>
</evidence>
<dbReference type="Gene3D" id="3.40.50.1110">
    <property type="entry name" value="SGNH hydrolase"/>
    <property type="match status" value="1"/>
</dbReference>
<evidence type="ECO:0000313" key="3">
    <source>
        <dbReference type="Proteomes" id="UP001268819"/>
    </source>
</evidence>
<sequence length="272" mass="29261">MTEHFGRHSHAPTAGLNGTEPIRADDSAGSLVNASAKTTRRRLLTAGAVAVGSTLLTTGQASADGYGSGALGPWENLSKAISTLTQIRPVLDTDGLFMFGDSISVQDGYTLAQRLHSRTGDVIAVHNWSGRPTAPAVDALAQWSQTYGLPRRILMATGSNDIFTPPVFAAQVDRTMTVVGPTRTVYWVNTQVSRTGQPAAVQLADQRNSAWINLQLADAQRRHPNLRVIRWAEFLAAKPTRLTAYLRDGVHTTEPLGQDARNELIVQAIEAG</sequence>
<dbReference type="EMBL" id="JAVDSG010000001">
    <property type="protein sequence ID" value="MDR6591781.1"/>
    <property type="molecule type" value="Genomic_DNA"/>
</dbReference>
<dbReference type="InterPro" id="IPR036514">
    <property type="entry name" value="SGNH_hydro_sf"/>
</dbReference>
<comment type="caution">
    <text evidence="2">The sequence shown here is derived from an EMBL/GenBank/DDBJ whole genome shotgun (WGS) entry which is preliminary data.</text>
</comment>
<proteinExistence type="predicted"/>
<evidence type="ECO:0000313" key="2">
    <source>
        <dbReference type="EMBL" id="MDR6591781.1"/>
    </source>
</evidence>
<feature type="region of interest" description="Disordered" evidence="1">
    <location>
        <begin position="1"/>
        <end position="28"/>
    </location>
</feature>
<dbReference type="Proteomes" id="UP001268819">
    <property type="component" value="Unassembled WGS sequence"/>
</dbReference>
<dbReference type="SUPFAM" id="SSF52266">
    <property type="entry name" value="SGNH hydrolase"/>
    <property type="match status" value="1"/>
</dbReference>
<gene>
    <name evidence="2" type="ORF">J2S66_000165</name>
</gene>
<dbReference type="InterPro" id="IPR006311">
    <property type="entry name" value="TAT_signal"/>
</dbReference>
<reference evidence="2 3" key="1">
    <citation type="submission" date="2023-07" db="EMBL/GenBank/DDBJ databases">
        <title>Sequencing the genomes of 1000 actinobacteria strains.</title>
        <authorList>
            <person name="Klenk H.-P."/>
        </authorList>
    </citation>
    <scope>NUCLEOTIDE SEQUENCE [LARGE SCALE GENOMIC DNA]</scope>
    <source>
        <strain evidence="2 3">DSM 43749</strain>
    </source>
</reference>
<protein>
    <recommendedName>
        <fullName evidence="4">SGNH hydrolase-type esterase domain-containing protein</fullName>
    </recommendedName>
</protein>
<accession>A0ABU1PM94</accession>
<name>A0ABU1PM94_9PSEU</name>
<keyword evidence="3" id="KW-1185">Reference proteome</keyword>
<evidence type="ECO:0008006" key="4">
    <source>
        <dbReference type="Google" id="ProtNLM"/>
    </source>
</evidence>
<organism evidence="2 3">
    <name type="scientific">Saccharothrix longispora</name>
    <dbReference type="NCBI Taxonomy" id="33920"/>
    <lineage>
        <taxon>Bacteria</taxon>
        <taxon>Bacillati</taxon>
        <taxon>Actinomycetota</taxon>
        <taxon>Actinomycetes</taxon>
        <taxon>Pseudonocardiales</taxon>
        <taxon>Pseudonocardiaceae</taxon>
        <taxon>Saccharothrix</taxon>
    </lineage>
</organism>